<feature type="compositionally biased region" description="Polar residues" evidence="6">
    <location>
        <begin position="263"/>
        <end position="273"/>
    </location>
</feature>
<evidence type="ECO:0000256" key="6">
    <source>
        <dbReference type="SAM" id="MobiDB-lite"/>
    </source>
</evidence>
<evidence type="ECO:0000313" key="9">
    <source>
        <dbReference type="EMBL" id="OLN28022.1"/>
    </source>
</evidence>
<dbReference type="InterPro" id="IPR055431">
    <property type="entry name" value="RsgI_M"/>
</dbReference>
<evidence type="ECO:0000256" key="3">
    <source>
        <dbReference type="ARBA" id="ARBA00022692"/>
    </source>
</evidence>
<feature type="domain" description="RsgI N-terminal anti-sigma" evidence="8">
    <location>
        <begin position="4"/>
        <end position="52"/>
    </location>
</feature>
<evidence type="ECO:0000256" key="2">
    <source>
        <dbReference type="ARBA" id="ARBA00022475"/>
    </source>
</evidence>
<accession>A0A1Q8QL40</accession>
<dbReference type="EMBL" id="MLBF01000048">
    <property type="protein sequence ID" value="OLN28022.1"/>
    <property type="molecule type" value="Genomic_DNA"/>
</dbReference>
<keyword evidence="10" id="KW-1185">Reference proteome</keyword>
<comment type="caution">
    <text evidence="9">The sequence shown here is derived from an EMBL/GenBank/DDBJ whole genome shotgun (WGS) entry which is preliminary data.</text>
</comment>
<evidence type="ECO:0000313" key="10">
    <source>
        <dbReference type="Proteomes" id="UP000186102"/>
    </source>
</evidence>
<dbReference type="AlphaFoldDB" id="A0A1Q8QL40"/>
<keyword evidence="4 7" id="KW-1133">Transmembrane helix</keyword>
<gene>
    <name evidence="9" type="ORF">DSOL_4279</name>
</gene>
<dbReference type="STRING" id="1888891.DSOL_4279"/>
<feature type="compositionally biased region" description="Polar residues" evidence="6">
    <location>
        <begin position="285"/>
        <end position="306"/>
    </location>
</feature>
<dbReference type="PROSITE" id="PS51849">
    <property type="entry name" value="RSGI_N"/>
    <property type="match status" value="1"/>
</dbReference>
<dbReference type="Pfam" id="PF12791">
    <property type="entry name" value="RsgI_N"/>
    <property type="match status" value="1"/>
</dbReference>
<evidence type="ECO:0000259" key="8">
    <source>
        <dbReference type="PROSITE" id="PS51849"/>
    </source>
</evidence>
<feature type="compositionally biased region" description="Polar residues" evidence="6">
    <location>
        <begin position="363"/>
        <end position="387"/>
    </location>
</feature>
<evidence type="ECO:0000256" key="1">
    <source>
        <dbReference type="ARBA" id="ARBA00004162"/>
    </source>
</evidence>
<keyword evidence="3 7" id="KW-0812">Transmembrane</keyword>
<name>A0A1Q8QL40_9FIRM</name>
<evidence type="ECO:0000256" key="7">
    <source>
        <dbReference type="SAM" id="Phobius"/>
    </source>
</evidence>
<dbReference type="InterPro" id="IPR024449">
    <property type="entry name" value="Anti-sigma_RsgI_N"/>
</dbReference>
<feature type="compositionally biased region" description="Polar residues" evidence="6">
    <location>
        <begin position="316"/>
        <end position="337"/>
    </location>
</feature>
<reference evidence="9 10" key="1">
    <citation type="submission" date="2016-09" db="EMBL/GenBank/DDBJ databases">
        <title>Complete genome of Desulfosporosinus sp. OL.</title>
        <authorList>
            <person name="Mardanov A."/>
            <person name="Beletsky A."/>
            <person name="Panova A."/>
            <person name="Karnachuk O."/>
            <person name="Ravin N."/>
        </authorList>
    </citation>
    <scope>NUCLEOTIDE SEQUENCE [LARGE SCALE GENOMIC DNA]</scope>
    <source>
        <strain evidence="9 10">OL</strain>
    </source>
</reference>
<proteinExistence type="predicted"/>
<dbReference type="RefSeq" id="WP_075366641.1">
    <property type="nucleotide sequence ID" value="NZ_MLBF01000048.1"/>
</dbReference>
<dbReference type="Proteomes" id="UP000186102">
    <property type="component" value="Unassembled WGS sequence"/>
</dbReference>
<dbReference type="OrthoDB" id="1793324at2"/>
<protein>
    <recommendedName>
        <fullName evidence="8">RsgI N-terminal anti-sigma domain-containing protein</fullName>
    </recommendedName>
</protein>
<feature type="region of interest" description="Disordered" evidence="6">
    <location>
        <begin position="256"/>
        <end position="387"/>
    </location>
</feature>
<organism evidence="9 10">
    <name type="scientific">Desulfosporosinus metallidurans</name>
    <dbReference type="NCBI Taxonomy" id="1888891"/>
    <lineage>
        <taxon>Bacteria</taxon>
        <taxon>Bacillati</taxon>
        <taxon>Bacillota</taxon>
        <taxon>Clostridia</taxon>
        <taxon>Eubacteriales</taxon>
        <taxon>Desulfitobacteriaceae</taxon>
        <taxon>Desulfosporosinus</taxon>
    </lineage>
</organism>
<feature type="transmembrane region" description="Helical" evidence="7">
    <location>
        <begin position="57"/>
        <end position="81"/>
    </location>
</feature>
<evidence type="ECO:0000256" key="5">
    <source>
        <dbReference type="ARBA" id="ARBA00023136"/>
    </source>
</evidence>
<keyword evidence="5 7" id="KW-0472">Membrane</keyword>
<sequence length="387" mass="42840">MKKTKGIVMRTSPKVTVIFTEKGDFLEISTPQEPPVVGQTIEVNLNPKRIFVFHNSALMYAAAAAVFLLALSISVFSLLVIPNMAVASVSLDINKSIELLTNREGKVIKVQDVNVGSSIVDGLFIKGLDVYQAVELIVENANNQGTLNGTQNLVLASVVPINKWGIQVIDTEKLRNSIRDEMNRRNLSGSVVVGQANQKIQQEAKQQGMTVNSYLIYDRCIEKGIAVQPDTLRNDAKKALLDANVSVATLFPEESLEVRAQNEHPSNMKSNTTENHDYPDRSENQNRSPDNNPSNWSAPKASSSPPVNKPPRGTSPDLSKPSSGQVSPDNKMPESSTPQPPTNPFYNEARDYENPDEEEHDFYNNQPQSNWRQNSGEHSTWDKNASW</sequence>
<dbReference type="GO" id="GO:0005886">
    <property type="term" value="C:plasma membrane"/>
    <property type="evidence" value="ECO:0007669"/>
    <property type="project" value="UniProtKB-SubCell"/>
</dbReference>
<comment type="subcellular location">
    <subcellularLocation>
        <location evidence="1">Cell membrane</location>
        <topology evidence="1">Single-pass membrane protein</topology>
    </subcellularLocation>
</comment>
<feature type="compositionally biased region" description="Basic and acidic residues" evidence="6">
    <location>
        <begin position="274"/>
        <end position="284"/>
    </location>
</feature>
<dbReference type="Pfam" id="PF23750">
    <property type="entry name" value="RsgI_M"/>
    <property type="match status" value="1"/>
</dbReference>
<keyword evidence="2" id="KW-1003">Cell membrane</keyword>
<evidence type="ECO:0000256" key="4">
    <source>
        <dbReference type="ARBA" id="ARBA00022989"/>
    </source>
</evidence>